<dbReference type="PANTHER" id="PTHR33376:SF5">
    <property type="entry name" value="EXTRACYTOPLASMIC SOLUTE RECEPTOR PROTEIN"/>
    <property type="match status" value="1"/>
</dbReference>
<dbReference type="Gene3D" id="3.40.190.170">
    <property type="entry name" value="Bacterial extracellular solute-binding protein, family 7"/>
    <property type="match status" value="1"/>
</dbReference>
<name>A0A4R6HHI4_9GAMM</name>
<accession>A0A4R6HHI4</accession>
<dbReference type="InterPro" id="IPR026289">
    <property type="entry name" value="SBP_TakP-like"/>
</dbReference>
<keyword evidence="1 4" id="KW-0732">Signal</keyword>
<evidence type="ECO:0000256" key="4">
    <source>
        <dbReference type="SAM" id="SignalP"/>
    </source>
</evidence>
<dbReference type="InterPro" id="IPR038404">
    <property type="entry name" value="TRAP_DctP_sf"/>
</dbReference>
<dbReference type="GO" id="GO:0055085">
    <property type="term" value="P:transmembrane transport"/>
    <property type="evidence" value="ECO:0007669"/>
    <property type="project" value="InterPro"/>
</dbReference>
<dbReference type="Gene3D" id="3.40.190.10">
    <property type="entry name" value="Periplasmic binding protein-like II"/>
    <property type="match status" value="1"/>
</dbReference>
<keyword evidence="6" id="KW-1185">Reference proteome</keyword>
<dbReference type="Proteomes" id="UP000295150">
    <property type="component" value="Unassembled WGS sequence"/>
</dbReference>
<sequence>MKKKTKFALTGLAAGIALAAMSSTAQAQEQWTMTTTWPDNLALIEIDRHWVELANTLTGDELTINFRAGGTLMPGTEVFDATQTGAIQAAGDWPGYWAGLSPAFSPLATTTSLFNGVDYLNWIQQWGGFELYQEVYGDYNMVYLPYGITNNEAGFMGRTPIESLADLKGKRIRLSGRDQGRVLEKLGGSQVTLAGGEIYQALERGVIDAGEFSTPGVNYDAGFAEVVEYWSMPGWHQSASVFGVMINQDAWDALSKETQEKLKIAADATLAWSLAWSERGATEGTINFQEAGVEINQLTDEELARIQEATNEVIERGACEDPMHAKVYHSMVSYMEHYANWRDITVPFNMSRPIDNLPSLEVLESCMNQ</sequence>
<evidence type="ECO:0000256" key="3">
    <source>
        <dbReference type="PIRSR" id="PIRSR039026-2"/>
    </source>
</evidence>
<evidence type="ECO:0000256" key="1">
    <source>
        <dbReference type="ARBA" id="ARBA00022729"/>
    </source>
</evidence>
<dbReference type="Pfam" id="PF03480">
    <property type="entry name" value="DctP"/>
    <property type="match status" value="1"/>
</dbReference>
<evidence type="ECO:0000256" key="2">
    <source>
        <dbReference type="PIRSR" id="PIRSR039026-1"/>
    </source>
</evidence>
<dbReference type="PANTHER" id="PTHR33376">
    <property type="match status" value="1"/>
</dbReference>
<dbReference type="AlphaFoldDB" id="A0A4R6HHI4"/>
<gene>
    <name evidence="5" type="ORF">DFO68_10812</name>
</gene>
<feature type="binding site" evidence="3">
    <location>
        <position position="211"/>
    </location>
    <ligand>
        <name>substrate</name>
    </ligand>
</feature>
<dbReference type="GO" id="GO:0031317">
    <property type="term" value="C:tripartite ATP-independent periplasmic transporter complex"/>
    <property type="evidence" value="ECO:0007669"/>
    <property type="project" value="InterPro"/>
</dbReference>
<feature type="binding site" evidence="2">
    <location>
        <position position="173"/>
    </location>
    <ligand>
        <name>substrate</name>
    </ligand>
</feature>
<feature type="chain" id="PRO_5020773597" evidence="4">
    <location>
        <begin position="28"/>
        <end position="369"/>
    </location>
</feature>
<feature type="binding site" evidence="2">
    <location>
        <position position="152"/>
    </location>
    <ligand>
        <name>substrate</name>
    </ligand>
</feature>
<feature type="binding site" evidence="3">
    <location>
        <position position="237"/>
    </location>
    <ligand>
        <name>substrate</name>
    </ligand>
</feature>
<organism evidence="5 6">
    <name type="scientific">Halomonas ventosae</name>
    <dbReference type="NCBI Taxonomy" id="229007"/>
    <lineage>
        <taxon>Bacteria</taxon>
        <taxon>Pseudomonadati</taxon>
        <taxon>Pseudomonadota</taxon>
        <taxon>Gammaproteobacteria</taxon>
        <taxon>Oceanospirillales</taxon>
        <taxon>Halomonadaceae</taxon>
        <taxon>Halomonas</taxon>
    </lineage>
</organism>
<protein>
    <submittedName>
        <fullName evidence="5">TRAP-type mannitol/chloroaromatic compound transport system substrate-binding protein</fullName>
    </submittedName>
</protein>
<dbReference type="GO" id="GO:0046872">
    <property type="term" value="F:metal ion binding"/>
    <property type="evidence" value="ECO:0007669"/>
    <property type="project" value="UniProtKB-KW"/>
</dbReference>
<keyword evidence="3" id="KW-0479">Metal-binding</keyword>
<dbReference type="EMBL" id="SNWH01000008">
    <property type="protein sequence ID" value="TDO07647.1"/>
    <property type="molecule type" value="Genomic_DNA"/>
</dbReference>
<feature type="signal peptide" evidence="4">
    <location>
        <begin position="1"/>
        <end position="27"/>
    </location>
</feature>
<comment type="caution">
    <text evidence="5">The sequence shown here is derived from an EMBL/GenBank/DDBJ whole genome shotgun (WGS) entry which is preliminary data.</text>
</comment>
<proteinExistence type="predicted"/>
<evidence type="ECO:0000313" key="6">
    <source>
        <dbReference type="Proteomes" id="UP000295150"/>
    </source>
</evidence>
<reference evidence="5 6" key="1">
    <citation type="submission" date="2019-03" db="EMBL/GenBank/DDBJ databases">
        <title>Freshwater and sediment microbial communities from various areas in North America, analyzing microbe dynamics in response to fracking.</title>
        <authorList>
            <person name="Lamendella R."/>
        </authorList>
    </citation>
    <scope>NUCLEOTIDE SEQUENCE [LARGE SCALE GENOMIC DNA]</scope>
    <source>
        <strain evidence="5 6">1_TX</strain>
    </source>
</reference>
<dbReference type="OrthoDB" id="9769667at2"/>
<feature type="binding site" evidence="3">
    <location>
        <position position="212"/>
    </location>
    <ligand>
        <name>Na(+)</name>
        <dbReference type="ChEBI" id="CHEBI:29101"/>
    </ligand>
</feature>
<dbReference type="InterPro" id="IPR018389">
    <property type="entry name" value="DctP_fam"/>
</dbReference>
<dbReference type="RefSeq" id="WP_133483139.1">
    <property type="nucleotide sequence ID" value="NZ_SNWH01000008.1"/>
</dbReference>
<dbReference type="PIRSF" id="PIRSF039026">
    <property type="entry name" value="SiaP"/>
    <property type="match status" value="1"/>
</dbReference>
<evidence type="ECO:0000313" key="5">
    <source>
        <dbReference type="EMBL" id="TDO07647.1"/>
    </source>
</evidence>
<dbReference type="NCBIfam" id="NF037995">
    <property type="entry name" value="TRAP_S1"/>
    <property type="match status" value="1"/>
</dbReference>